<dbReference type="SUPFAM" id="SSF51735">
    <property type="entry name" value="NAD(P)-binding Rossmann-fold domains"/>
    <property type="match status" value="1"/>
</dbReference>
<sequence>MRYLITGTAGFIGFHLAKRLLEQGDEVAGIDGMTPYYDVKLKADRHAELAQLGRFQPHRCMLEDVTGLAFVAKSFRPDIVIHLAAQAGVRYSLENPRAYIESNILGSFNILELCRELKPKHLLIASTSSVYGMSTSFPLRETTSSDHPLTIYASTKKAVETLAHSNAHLWGVPTTIMRFFSVYGPWGRPDMAPFKFTQNILAGRPIDIYNRGQMERDFTYVGDVVESVVRLVDCIPDVDERDTTIAPSSQVAPYRVVNVGGANPVGLLHLVEEIERSLGMTAKRNYMDMQPGDVVRTEASAELLERLIGYRPSTPVSVGVREFVRWYRSYYRA</sequence>
<evidence type="ECO:0000259" key="2">
    <source>
        <dbReference type="Pfam" id="PF01370"/>
    </source>
</evidence>
<keyword evidence="1" id="KW-0520">NAD</keyword>
<dbReference type="PRINTS" id="PR01713">
    <property type="entry name" value="NUCEPIMERASE"/>
</dbReference>
<accession>A0A512NI48</accession>
<dbReference type="RefSeq" id="WP_147154027.1">
    <property type="nucleotide sequence ID" value="NZ_BKAJ01000106.1"/>
</dbReference>
<feature type="domain" description="NAD-dependent epimerase/dehydratase" evidence="2">
    <location>
        <begin position="4"/>
        <end position="233"/>
    </location>
</feature>
<dbReference type="EMBL" id="BKAJ01000106">
    <property type="protein sequence ID" value="GEP58628.1"/>
    <property type="molecule type" value="Genomic_DNA"/>
</dbReference>
<dbReference type="Pfam" id="PF01370">
    <property type="entry name" value="Epimerase"/>
    <property type="match status" value="1"/>
</dbReference>
<evidence type="ECO:0000313" key="3">
    <source>
        <dbReference type="EMBL" id="GEP58628.1"/>
    </source>
</evidence>
<proteinExistence type="predicted"/>
<dbReference type="Gene3D" id="3.40.50.720">
    <property type="entry name" value="NAD(P)-binding Rossmann-like Domain"/>
    <property type="match status" value="1"/>
</dbReference>
<reference evidence="3 4" key="1">
    <citation type="submission" date="2019-07" db="EMBL/GenBank/DDBJ databases">
        <title>Whole genome shotgun sequence of Reyranella soli NBRC 108950.</title>
        <authorList>
            <person name="Hosoyama A."/>
            <person name="Uohara A."/>
            <person name="Ohji S."/>
            <person name="Ichikawa N."/>
        </authorList>
    </citation>
    <scope>NUCLEOTIDE SEQUENCE [LARGE SCALE GENOMIC DNA]</scope>
    <source>
        <strain evidence="3 4">NBRC 108950</strain>
    </source>
</reference>
<dbReference type="OrthoDB" id="9801785at2"/>
<name>A0A512NI48_9HYPH</name>
<organism evidence="3 4">
    <name type="scientific">Reyranella soli</name>
    <dbReference type="NCBI Taxonomy" id="1230389"/>
    <lineage>
        <taxon>Bacteria</taxon>
        <taxon>Pseudomonadati</taxon>
        <taxon>Pseudomonadota</taxon>
        <taxon>Alphaproteobacteria</taxon>
        <taxon>Hyphomicrobiales</taxon>
        <taxon>Reyranellaceae</taxon>
        <taxon>Reyranella</taxon>
    </lineage>
</organism>
<dbReference type="AlphaFoldDB" id="A0A512NI48"/>
<dbReference type="InterPro" id="IPR001509">
    <property type="entry name" value="Epimerase_deHydtase"/>
</dbReference>
<evidence type="ECO:0000313" key="4">
    <source>
        <dbReference type="Proteomes" id="UP000321058"/>
    </source>
</evidence>
<gene>
    <name evidence="3" type="ORF">RSO01_57940</name>
</gene>
<dbReference type="PANTHER" id="PTHR43574">
    <property type="entry name" value="EPIMERASE-RELATED"/>
    <property type="match status" value="1"/>
</dbReference>
<protein>
    <submittedName>
        <fullName evidence="3">NAD-dependent epimerase</fullName>
    </submittedName>
</protein>
<dbReference type="InterPro" id="IPR036291">
    <property type="entry name" value="NAD(P)-bd_dom_sf"/>
</dbReference>
<evidence type="ECO:0000256" key="1">
    <source>
        <dbReference type="ARBA" id="ARBA00023027"/>
    </source>
</evidence>
<keyword evidence="4" id="KW-1185">Reference proteome</keyword>
<comment type="caution">
    <text evidence="3">The sequence shown here is derived from an EMBL/GenBank/DDBJ whole genome shotgun (WGS) entry which is preliminary data.</text>
</comment>
<dbReference type="Proteomes" id="UP000321058">
    <property type="component" value="Unassembled WGS sequence"/>
</dbReference>